<organism evidence="4 5">
    <name type="scientific">Dermatophagoides pteronyssinus</name>
    <name type="common">European house dust mite</name>
    <dbReference type="NCBI Taxonomy" id="6956"/>
    <lineage>
        <taxon>Eukaryota</taxon>
        <taxon>Metazoa</taxon>
        <taxon>Ecdysozoa</taxon>
        <taxon>Arthropoda</taxon>
        <taxon>Chelicerata</taxon>
        <taxon>Arachnida</taxon>
        <taxon>Acari</taxon>
        <taxon>Acariformes</taxon>
        <taxon>Sarcoptiformes</taxon>
        <taxon>Astigmata</taxon>
        <taxon>Psoroptidia</taxon>
        <taxon>Analgoidea</taxon>
        <taxon>Pyroglyphidae</taxon>
        <taxon>Dermatophagoidinae</taxon>
        <taxon>Dermatophagoides</taxon>
    </lineage>
</organism>
<dbReference type="InterPro" id="IPR001507">
    <property type="entry name" value="ZP_dom"/>
</dbReference>
<dbReference type="OrthoDB" id="10043417at2759"/>
<feature type="transmembrane region" description="Helical" evidence="1">
    <location>
        <begin position="716"/>
        <end position="739"/>
    </location>
</feature>
<accession>A0A6P6XZU7</accession>
<name>A0A6P6XZU7_DERPT</name>
<dbReference type="PROSITE" id="PS51034">
    <property type="entry name" value="ZP_2"/>
    <property type="match status" value="1"/>
</dbReference>
<keyword evidence="4" id="KW-1185">Reference proteome</keyword>
<evidence type="ECO:0000256" key="1">
    <source>
        <dbReference type="SAM" id="Phobius"/>
    </source>
</evidence>
<dbReference type="InterPro" id="IPR052774">
    <property type="entry name" value="Celegans_DevNeuronal_Protein"/>
</dbReference>
<evidence type="ECO:0000313" key="4">
    <source>
        <dbReference type="Proteomes" id="UP000515146"/>
    </source>
</evidence>
<dbReference type="InterPro" id="IPR003609">
    <property type="entry name" value="Pan_app"/>
</dbReference>
<dbReference type="CDD" id="cd01099">
    <property type="entry name" value="PAN_AP_HGF"/>
    <property type="match status" value="1"/>
</dbReference>
<gene>
    <name evidence="5" type="primary">LOC113793059</name>
</gene>
<dbReference type="PROSITE" id="PS50948">
    <property type="entry name" value="PAN"/>
    <property type="match status" value="2"/>
</dbReference>
<feature type="transmembrane region" description="Helical" evidence="1">
    <location>
        <begin position="12"/>
        <end position="35"/>
    </location>
</feature>
<sequence length="781" mass="88962">MYSQQTSLNDRKLFVIHFSSLSSAMVMIVIIYHSICSIVQTSADQYSIQQTNQSKQNSNCNFITFLIYDGYEYVITDNKNDYQIQSSNLMPLILTTTESNLHDCLSLCRDRNECNGINYNGDQCQLITNIDDDTNRLIRSNHSTTIDIHAKKICISDQYGNCAGKPWAFETVIGYTMSYPTYFHNTIVKRIMIKNIASVQECSERCLNEMNFHCRSVVYNEIDQHCILFNMNRQTIGSSNHIKTDGLKFVPTIPFTKQVHYIENKCIEEPNKFCDLRKIKKFKLKTADLIKMNVNTPSECRELCLSNSVTNPCKSFDFDSSHGICRISHLNEASTSHIIQPYIHDEDAAIFEISTCYNVTVLCQSKKMKIQIETSKLFSGKIYAQNRPRSCMNDILNRLDFELSIPYTDDDYTNNTADNDFLQCDTQQPTPGHFTNDIIIQHHDLVLTTKDLALGIFCKFDLHNSSIAQIDLKIQGEISTDKLKGTAKLPELSLHLVDQMGKDIDEVSIGDILRVQIRMSDEDTYGIFVRNLIAKDDQNPNNNFTLIDNKGCPAQMKMMREVRLLNENRKTLESYLEAFTFTGGSILIIQVEVETCLDKCKPVQCQVANGRSYPGVEMVTSYGRRKRRSASSNDDYDDQNDIGEVVSMTKLSKSLLIRKKREFVSTDLKITAGIDAKQHENANRTHTQRALDSFLAPYQKISISSKNYLCFEPTHLFVICVIACCAQISLFSLIFGIIIRVKKVPCPKRHLFTSSRIGASSWNLNPSSNNSSTPYNYMSSM</sequence>
<dbReference type="Proteomes" id="UP000515146">
    <property type="component" value="Unplaced"/>
</dbReference>
<protein>
    <submittedName>
        <fullName evidence="5">Uncharacterized protein LOC113793059</fullName>
    </submittedName>
</protein>
<dbReference type="RefSeq" id="XP_027198827.1">
    <property type="nucleotide sequence ID" value="XM_027343026.1"/>
</dbReference>
<dbReference type="SUPFAM" id="SSF57414">
    <property type="entry name" value="Hairpin loop containing domain-like"/>
    <property type="match status" value="2"/>
</dbReference>
<dbReference type="SMART" id="SM00241">
    <property type="entry name" value="ZP"/>
    <property type="match status" value="1"/>
</dbReference>
<feature type="domain" description="Apple" evidence="2">
    <location>
        <begin position="162"/>
        <end position="266"/>
    </location>
</feature>
<dbReference type="PANTHER" id="PTHR47327">
    <property type="entry name" value="FI18240P1-RELATED"/>
    <property type="match status" value="1"/>
</dbReference>
<evidence type="ECO:0000259" key="2">
    <source>
        <dbReference type="PROSITE" id="PS50948"/>
    </source>
</evidence>
<keyword evidence="1" id="KW-0472">Membrane</keyword>
<dbReference type="GO" id="GO:0009653">
    <property type="term" value="P:anatomical structure morphogenesis"/>
    <property type="evidence" value="ECO:0007669"/>
    <property type="project" value="TreeGrafter"/>
</dbReference>
<proteinExistence type="predicted"/>
<dbReference type="AlphaFoldDB" id="A0A6P6XZU7"/>
<dbReference type="Gene3D" id="3.50.4.10">
    <property type="entry name" value="Hepatocyte Growth Factor"/>
    <property type="match status" value="2"/>
</dbReference>
<dbReference type="PANTHER" id="PTHR47327:SF2">
    <property type="entry name" value="FI18240P1-RELATED"/>
    <property type="match status" value="1"/>
</dbReference>
<dbReference type="KEGG" id="dpte:113793059"/>
<evidence type="ECO:0000259" key="3">
    <source>
        <dbReference type="PROSITE" id="PS51034"/>
    </source>
</evidence>
<feature type="domain" description="ZP" evidence="3">
    <location>
        <begin position="362"/>
        <end position="612"/>
    </location>
</feature>
<dbReference type="InParanoid" id="A0A6P6XZU7"/>
<reference evidence="5" key="1">
    <citation type="submission" date="2025-08" db="UniProtKB">
        <authorList>
            <consortium name="RefSeq"/>
        </authorList>
    </citation>
    <scope>IDENTIFICATION</scope>
    <source>
        <strain evidence="5">Airmid</strain>
    </source>
</reference>
<keyword evidence="1" id="KW-1133">Transmembrane helix</keyword>
<feature type="domain" description="Apple" evidence="2">
    <location>
        <begin position="274"/>
        <end position="356"/>
    </location>
</feature>
<dbReference type="OMA" id="GIFCKFD"/>
<dbReference type="Pfam" id="PF00024">
    <property type="entry name" value="PAN_1"/>
    <property type="match status" value="3"/>
</dbReference>
<evidence type="ECO:0000313" key="5">
    <source>
        <dbReference type="RefSeq" id="XP_027198827.1"/>
    </source>
</evidence>
<keyword evidence="1" id="KW-0812">Transmembrane</keyword>
<dbReference type="SMART" id="SM00473">
    <property type="entry name" value="PAN_AP"/>
    <property type="match status" value="3"/>
</dbReference>